<evidence type="ECO:0000313" key="6">
    <source>
        <dbReference type="EMBL" id="KAK7811776.1"/>
    </source>
</evidence>
<dbReference type="PANTHER" id="PTHR12489:SF20">
    <property type="entry name" value="LHFPL TETRASPAN SUBFAMILY MEMBER 7 PROTEIN"/>
    <property type="match status" value="1"/>
</dbReference>
<dbReference type="PANTHER" id="PTHR12489">
    <property type="entry name" value="LIPOMA HMGIC FUSION PARTNER-LIKE PROTEIN"/>
    <property type="match status" value="1"/>
</dbReference>
<feature type="transmembrane region" description="Helical" evidence="5">
    <location>
        <begin position="75"/>
        <end position="97"/>
    </location>
</feature>
<gene>
    <name evidence="6" type="ORF">U0070_016848</name>
</gene>
<feature type="transmembrane region" description="Helical" evidence="5">
    <location>
        <begin position="118"/>
        <end position="139"/>
    </location>
</feature>
<dbReference type="EMBL" id="JBBHLL010000165">
    <property type="protein sequence ID" value="KAK7811776.1"/>
    <property type="molecule type" value="Genomic_DNA"/>
</dbReference>
<proteinExistence type="predicted"/>
<organism evidence="6 7">
    <name type="scientific">Myodes glareolus</name>
    <name type="common">Bank vole</name>
    <name type="synonym">Clethrionomys glareolus</name>
    <dbReference type="NCBI Taxonomy" id="447135"/>
    <lineage>
        <taxon>Eukaryota</taxon>
        <taxon>Metazoa</taxon>
        <taxon>Chordata</taxon>
        <taxon>Craniata</taxon>
        <taxon>Vertebrata</taxon>
        <taxon>Euteleostomi</taxon>
        <taxon>Mammalia</taxon>
        <taxon>Eutheria</taxon>
        <taxon>Euarchontoglires</taxon>
        <taxon>Glires</taxon>
        <taxon>Rodentia</taxon>
        <taxon>Myomorpha</taxon>
        <taxon>Muroidea</taxon>
        <taxon>Cricetidae</taxon>
        <taxon>Arvicolinae</taxon>
        <taxon>Myodes</taxon>
    </lineage>
</organism>
<evidence type="ECO:0008006" key="8">
    <source>
        <dbReference type="Google" id="ProtNLM"/>
    </source>
</evidence>
<comment type="subcellular location">
    <subcellularLocation>
        <location evidence="1">Membrane</location>
        <topology evidence="1">Multi-pass membrane protein</topology>
    </subcellularLocation>
</comment>
<evidence type="ECO:0000256" key="5">
    <source>
        <dbReference type="SAM" id="Phobius"/>
    </source>
</evidence>
<sequence length="204" mass="21703">MVSAIFLMEVSVRAALGLSLTGMSGLSLVSPAWFQSPSFSYGVFMLCSWSQDNRWNQSCMTFGSLKDMPGLAWKVSAATLLGGWVLLAISALLLLAWALASRRLYPRRGSGPTPVVQAAAAASTLVGLLVFPVTLASPLAKEVCEGSSVYYSGTCQLSWGYATAILNAVLTSLLAVIGWPRMTTSQRTAMPTPRDTQGITLESE</sequence>
<reference evidence="6 7" key="1">
    <citation type="journal article" date="2023" name="bioRxiv">
        <title>Conserved and derived expression patterns and positive selection on dental genes reveal complex evolutionary context of ever-growing rodent molars.</title>
        <authorList>
            <person name="Calamari Z.T."/>
            <person name="Song A."/>
            <person name="Cohen E."/>
            <person name="Akter M."/>
            <person name="Roy R.D."/>
            <person name="Hallikas O."/>
            <person name="Christensen M.M."/>
            <person name="Li P."/>
            <person name="Marangoni P."/>
            <person name="Jernvall J."/>
            <person name="Klein O.D."/>
        </authorList>
    </citation>
    <scope>NUCLEOTIDE SEQUENCE [LARGE SCALE GENOMIC DNA]</scope>
    <source>
        <strain evidence="6">V071</strain>
    </source>
</reference>
<feature type="transmembrane region" description="Helical" evidence="5">
    <location>
        <begin position="12"/>
        <end position="34"/>
    </location>
</feature>
<evidence type="ECO:0000256" key="1">
    <source>
        <dbReference type="ARBA" id="ARBA00004141"/>
    </source>
</evidence>
<comment type="caution">
    <text evidence="6">The sequence shown here is derived from an EMBL/GenBank/DDBJ whole genome shotgun (WGS) entry which is preliminary data.</text>
</comment>
<keyword evidence="2 5" id="KW-0812">Transmembrane</keyword>
<evidence type="ECO:0000256" key="2">
    <source>
        <dbReference type="ARBA" id="ARBA00022692"/>
    </source>
</evidence>
<dbReference type="AlphaFoldDB" id="A0AAW0IBR2"/>
<keyword evidence="7" id="KW-1185">Reference proteome</keyword>
<evidence type="ECO:0000256" key="4">
    <source>
        <dbReference type="ARBA" id="ARBA00023136"/>
    </source>
</evidence>
<protein>
    <recommendedName>
        <fullName evidence="8">Transmembrane protein 211</fullName>
    </recommendedName>
</protein>
<dbReference type="Pfam" id="PF10242">
    <property type="entry name" value="L_HMGIC_fpl"/>
    <property type="match status" value="1"/>
</dbReference>
<dbReference type="GO" id="GO:0016020">
    <property type="term" value="C:membrane"/>
    <property type="evidence" value="ECO:0007669"/>
    <property type="project" value="UniProtKB-SubCell"/>
</dbReference>
<dbReference type="Proteomes" id="UP001488838">
    <property type="component" value="Unassembled WGS sequence"/>
</dbReference>
<feature type="transmembrane region" description="Helical" evidence="5">
    <location>
        <begin position="159"/>
        <end position="180"/>
    </location>
</feature>
<accession>A0AAW0IBR2</accession>
<name>A0AAW0IBR2_MYOGA</name>
<dbReference type="InterPro" id="IPR019372">
    <property type="entry name" value="LHFPL"/>
</dbReference>
<evidence type="ECO:0000313" key="7">
    <source>
        <dbReference type="Proteomes" id="UP001488838"/>
    </source>
</evidence>
<keyword evidence="3 5" id="KW-1133">Transmembrane helix</keyword>
<evidence type="ECO:0000256" key="3">
    <source>
        <dbReference type="ARBA" id="ARBA00022989"/>
    </source>
</evidence>
<keyword evidence="4 5" id="KW-0472">Membrane</keyword>